<feature type="transmembrane region" description="Helical" evidence="1">
    <location>
        <begin position="426"/>
        <end position="447"/>
    </location>
</feature>
<feature type="transmembrane region" description="Helical" evidence="1">
    <location>
        <begin position="395"/>
        <end position="417"/>
    </location>
</feature>
<feature type="transmembrane region" description="Helical" evidence="1">
    <location>
        <begin position="320"/>
        <end position="340"/>
    </location>
</feature>
<feature type="transmembrane region" description="Helical" evidence="1">
    <location>
        <begin position="1316"/>
        <end position="1334"/>
    </location>
</feature>
<feature type="transmembrane region" description="Helical" evidence="1">
    <location>
        <begin position="12"/>
        <end position="37"/>
    </location>
</feature>
<organism evidence="2 3">
    <name type="scientific">Candidatus Roizmanbacteria bacterium GW2011_GWB1_40_7</name>
    <dbReference type="NCBI Taxonomy" id="1618482"/>
    <lineage>
        <taxon>Bacteria</taxon>
        <taxon>Candidatus Roizmaniibacteriota</taxon>
    </lineage>
</organism>
<accession>A0A0G0T845</accession>
<feature type="transmembrane region" description="Helical" evidence="1">
    <location>
        <begin position="97"/>
        <end position="114"/>
    </location>
</feature>
<feature type="transmembrane region" description="Helical" evidence="1">
    <location>
        <begin position="152"/>
        <end position="176"/>
    </location>
</feature>
<dbReference type="PATRIC" id="fig|1618482.3.peg.1109"/>
<proteinExistence type="predicted"/>
<sequence>MIERLLKFFRNNPGLILLSILIVAVFVTSTKPLFYLVGWDNYSSYFNGKTNLFRTIFATWRDFRGVGVPSDSENTDVFRQLFFYLTFFVPLELKDQLYLLLSFATGIIGMYFLSKKIIFQYVHRHINPLHLEIAAGASAFFYACNLNTLSTFYFPMIMFVNRFAMLPILTYIMIRLHENKKMTKKEFVMLYLALLAVSGSFLVATIFITTMIALGIFAVTQRNLKRSIISFLFISAAYAFWILPFLNYTIEKSGIIRLAPTFIEANETQLNKPKTFFSFVKQTTLYPNFFETNYVNQETQKQLPFHPLSDSYDTFPVQSILSIFVLLYLTGIILTMRHAFVHRTIQFLWIPGIILLFLFLSLKEFSPLGFLYAFFSNTIPYFNVLFRFGDTKFHTFISFAGSLSAGITVLFVTLFIIQQWRARGRVILSTFLALITLSTLFVFRSYFTGNFIGFFMYNRIPEAYFQLADTINHDSGTGRVLHLPTSRTGYWKSYAWGTVGSSFFHYMLDKPFVDRTFEPASVENAQLNQQLYETIANFQSIEDPVEKQKWADSFAQLLNLYGIEYVIIDESVTAEAHPRGIDFWGIFNLVDSQAIVTYLEDKKKIILIDDYSIDLKDYTSVYKNFYPTENISVSIPDNSLRTIQLYKVPDISKQISFVEETTNNDPAHTTITTSSIMPSNVFVQDKNNPSYIFYPFKRNDATITLNDGFITSTIPRIFSDEETYQISTSESGNNRSTLINVFSQQSNDILTITLYEQVLPDINGQSFQELVKTVEVPRSLLMTNPNIRLRVDDQIISVPSDLTPNRTYLASIMVHDSVFQVTVLNQYINAHISADSFSFTENPNCFFDKLDGFLYEKTAHKNSIDISTRNGSVCLWQSLKNYINEETSYAEIRFDAFGSSTDLDATHNINAGYTSKPKLKKAVLSYPKPNILSACVQEPGSESCLNTNQLFMIQDHQSVTVPIEKIEHAFDPLILMGLKQVSFQESEMALTDMNFDLYRTIVAESVSLPLRTSYVTRLSHIQSENIMLNYPVARSRFSRSYDPETDGVLLSNNPCQEKNSYRTFRVVEGRLLSYFENCDNQIIMEVPFRSNNFYVWLLDYNLLSGKFPQFQVRDDLVTYKDELVSLYQGYPDIEEFQKFQNPEIFTTLARVKKKLSETQTKIAYTYIEPHPEYLDSKNKQFVLHQDSENEGALLVDNAHIVEIPTAWNNLKIEPVGGTAKEYTTPQSFDYEKILPSLWRVNVSNLQPTTDNLQLLKFNEGYDRQWHMFSSKLGLFFGRGIEENHVKCNGFANCFEMTPKAGEQTYYIFYTPERLNFLGWGITLTSFFVFGWFFTQSRKSA</sequence>
<keyword evidence="1" id="KW-0812">Transmembrane</keyword>
<reference evidence="2 3" key="1">
    <citation type="journal article" date="2015" name="Nature">
        <title>rRNA introns, odd ribosomes, and small enigmatic genomes across a large radiation of phyla.</title>
        <authorList>
            <person name="Brown C.T."/>
            <person name="Hug L.A."/>
            <person name="Thomas B.C."/>
            <person name="Sharon I."/>
            <person name="Castelle C.J."/>
            <person name="Singh A."/>
            <person name="Wilkins M.J."/>
            <person name="Williams K.H."/>
            <person name="Banfield J.F."/>
        </authorList>
    </citation>
    <scope>NUCLEOTIDE SEQUENCE [LARGE SCALE GENOMIC DNA]</scope>
</reference>
<dbReference type="EMBL" id="LBZM01000039">
    <property type="protein sequence ID" value="KKR70976.1"/>
    <property type="molecule type" value="Genomic_DNA"/>
</dbReference>
<dbReference type="Proteomes" id="UP000034664">
    <property type="component" value="Unassembled WGS sequence"/>
</dbReference>
<evidence type="ECO:0000313" key="2">
    <source>
        <dbReference type="EMBL" id="KKR70976.1"/>
    </source>
</evidence>
<evidence type="ECO:0000256" key="1">
    <source>
        <dbReference type="SAM" id="Phobius"/>
    </source>
</evidence>
<feature type="transmembrane region" description="Helical" evidence="1">
    <location>
        <begin position="188"/>
        <end position="216"/>
    </location>
</feature>
<keyword evidence="1" id="KW-1133">Transmembrane helix</keyword>
<comment type="caution">
    <text evidence="2">The sequence shown here is derived from an EMBL/GenBank/DDBJ whole genome shotgun (WGS) entry which is preliminary data.</text>
</comment>
<feature type="transmembrane region" description="Helical" evidence="1">
    <location>
        <begin position="228"/>
        <end position="248"/>
    </location>
</feature>
<evidence type="ECO:0000313" key="3">
    <source>
        <dbReference type="Proteomes" id="UP000034664"/>
    </source>
</evidence>
<gene>
    <name evidence="2" type="ORF">UU14_C0039G0003</name>
</gene>
<protein>
    <submittedName>
        <fullName evidence="2">Uncharacterized protein</fullName>
    </submittedName>
</protein>
<name>A0A0G0T845_9BACT</name>
<keyword evidence="1" id="KW-0472">Membrane</keyword>